<dbReference type="GO" id="GO:0007155">
    <property type="term" value="P:cell adhesion"/>
    <property type="evidence" value="ECO:0007669"/>
    <property type="project" value="InterPro"/>
</dbReference>
<proteinExistence type="inferred from homology"/>
<comment type="subcellular location">
    <subcellularLocation>
        <location evidence="1">Cell envelope</location>
    </subcellularLocation>
</comment>
<evidence type="ECO:0000313" key="8">
    <source>
        <dbReference type="Proteomes" id="UP000594621"/>
    </source>
</evidence>
<dbReference type="PANTHER" id="PTHR42953:SF1">
    <property type="entry name" value="METAL-BINDING PROTEIN HI_0362-RELATED"/>
    <property type="match status" value="1"/>
</dbReference>
<protein>
    <submittedName>
        <fullName evidence="7">Zinc ABC transporter substrate-binding protein</fullName>
    </submittedName>
</protein>
<name>A0A7S9D3P4_9BRAD</name>
<evidence type="ECO:0000256" key="6">
    <source>
        <dbReference type="RuleBase" id="RU003512"/>
    </source>
</evidence>
<keyword evidence="8" id="KW-1185">Reference proteome</keyword>
<dbReference type="PRINTS" id="PR00690">
    <property type="entry name" value="ADHESNFAMILY"/>
</dbReference>
<evidence type="ECO:0000256" key="1">
    <source>
        <dbReference type="ARBA" id="ARBA00004196"/>
    </source>
</evidence>
<reference evidence="7 8" key="1">
    <citation type="submission" date="2020-09" db="EMBL/GenBank/DDBJ databases">
        <title>Complete genomes of bradyrhizobia occurring on native shrubby legumes in Australia.</title>
        <authorList>
            <person name="Lafay B."/>
        </authorList>
    </citation>
    <scope>NUCLEOTIDE SEQUENCE [LARGE SCALE GENOMIC DNA]</scope>
    <source>
        <strain evidence="7 8">BDV5040</strain>
    </source>
</reference>
<dbReference type="PANTHER" id="PTHR42953">
    <property type="entry name" value="HIGH-AFFINITY ZINC UPTAKE SYSTEM PROTEIN ZNUA-RELATED"/>
    <property type="match status" value="1"/>
</dbReference>
<dbReference type="GO" id="GO:0030313">
    <property type="term" value="C:cell envelope"/>
    <property type="evidence" value="ECO:0007669"/>
    <property type="project" value="UniProtKB-SubCell"/>
</dbReference>
<dbReference type="GO" id="GO:0046872">
    <property type="term" value="F:metal ion binding"/>
    <property type="evidence" value="ECO:0007669"/>
    <property type="project" value="UniProtKB-KW"/>
</dbReference>
<keyword evidence="5" id="KW-0732">Signal</keyword>
<dbReference type="GO" id="GO:0030001">
    <property type="term" value="P:metal ion transport"/>
    <property type="evidence" value="ECO:0007669"/>
    <property type="project" value="InterPro"/>
</dbReference>
<comment type="similarity">
    <text evidence="2 6">Belongs to the bacterial solute-binding protein 9 family.</text>
</comment>
<dbReference type="Proteomes" id="UP000594621">
    <property type="component" value="Chromosome"/>
</dbReference>
<dbReference type="AlphaFoldDB" id="A0A7S9D3P4"/>
<dbReference type="Gene3D" id="3.40.50.1980">
    <property type="entry name" value="Nitrogenase molybdenum iron protein domain"/>
    <property type="match status" value="2"/>
</dbReference>
<dbReference type="InterPro" id="IPR006128">
    <property type="entry name" value="Lipoprotein_PsaA-like"/>
</dbReference>
<accession>A0A7S9D3P4</accession>
<evidence type="ECO:0000256" key="3">
    <source>
        <dbReference type="ARBA" id="ARBA00022448"/>
    </source>
</evidence>
<organism evidence="7 8">
    <name type="scientific">Bradyrhizobium commune</name>
    <dbReference type="NCBI Taxonomy" id="83627"/>
    <lineage>
        <taxon>Bacteria</taxon>
        <taxon>Pseudomonadati</taxon>
        <taxon>Pseudomonadota</taxon>
        <taxon>Alphaproteobacteria</taxon>
        <taxon>Hyphomicrobiales</taxon>
        <taxon>Nitrobacteraceae</taxon>
        <taxon>Bradyrhizobium</taxon>
    </lineage>
</organism>
<dbReference type="SUPFAM" id="SSF53807">
    <property type="entry name" value="Helical backbone' metal receptor"/>
    <property type="match status" value="1"/>
</dbReference>
<dbReference type="InterPro" id="IPR006127">
    <property type="entry name" value="ZnuA-like"/>
</dbReference>
<gene>
    <name evidence="7" type="ORF">IC761_29735</name>
</gene>
<dbReference type="EMBL" id="CP061379">
    <property type="protein sequence ID" value="QPF90635.1"/>
    <property type="molecule type" value="Genomic_DNA"/>
</dbReference>
<evidence type="ECO:0000256" key="5">
    <source>
        <dbReference type="ARBA" id="ARBA00022729"/>
    </source>
</evidence>
<sequence length="302" mass="32368">MRCLSAGRAITKKTNISIVAALIILGALTNTYAADGKIAIVAAENFYGDVAQQIGGNSVSVTSILKNPDQDPHLFETSPSIVRDVAAAQVVIQNGANYDSWMEGLLKVTPKSGRVLIMVADLLHKNAGENPHLWYDPATMPAVAKAVAAALKAADPAHADNYDARLKSFLASLQPLDDKIASIRNQYAGLPVTATEPVFGYMAASLGLTMLDHQFQLAVMNDTEPSASDIAAFEQDLKTHKARVLFYNRQVSDNMVQRLVGLAHQSNVPVVGVTETAPTGLSYQDWMLTQLEATEKALAGNH</sequence>
<keyword evidence="4" id="KW-0479">Metal-binding</keyword>
<keyword evidence="3 6" id="KW-0813">Transport</keyword>
<dbReference type="Pfam" id="PF01297">
    <property type="entry name" value="ZnuA"/>
    <property type="match status" value="1"/>
</dbReference>
<evidence type="ECO:0000313" key="7">
    <source>
        <dbReference type="EMBL" id="QPF90635.1"/>
    </source>
</evidence>
<evidence type="ECO:0000256" key="4">
    <source>
        <dbReference type="ARBA" id="ARBA00022723"/>
    </source>
</evidence>
<dbReference type="InterPro" id="IPR050492">
    <property type="entry name" value="Bact_metal-bind_prot9"/>
</dbReference>
<dbReference type="KEGG" id="bcou:IC761_29735"/>
<evidence type="ECO:0000256" key="2">
    <source>
        <dbReference type="ARBA" id="ARBA00011028"/>
    </source>
</evidence>